<protein>
    <submittedName>
        <fullName evidence="4">AMP-activated serine/threonine-protein kinase regulatory subunit</fullName>
    </submittedName>
</protein>
<dbReference type="Gene3D" id="3.10.580.10">
    <property type="entry name" value="CBS-domain"/>
    <property type="match status" value="1"/>
</dbReference>
<evidence type="ECO:0000256" key="2">
    <source>
        <dbReference type="ARBA" id="ARBA00023122"/>
    </source>
</evidence>
<dbReference type="InterPro" id="IPR050511">
    <property type="entry name" value="AMPK_gamma/SDS23_families"/>
</dbReference>
<organism evidence="4 5">
    <name type="scientific">Cichlidogyrus casuarinus</name>
    <dbReference type="NCBI Taxonomy" id="1844966"/>
    <lineage>
        <taxon>Eukaryota</taxon>
        <taxon>Metazoa</taxon>
        <taxon>Spiralia</taxon>
        <taxon>Lophotrochozoa</taxon>
        <taxon>Platyhelminthes</taxon>
        <taxon>Monogenea</taxon>
        <taxon>Monopisthocotylea</taxon>
        <taxon>Dactylogyridea</taxon>
        <taxon>Ancyrocephalidae</taxon>
        <taxon>Cichlidogyrus</taxon>
    </lineage>
</organism>
<evidence type="ECO:0000313" key="5">
    <source>
        <dbReference type="Proteomes" id="UP001626550"/>
    </source>
</evidence>
<comment type="caution">
    <text evidence="4">The sequence shown here is derived from an EMBL/GenBank/DDBJ whole genome shotgun (WGS) entry which is preliminary data.</text>
</comment>
<evidence type="ECO:0000256" key="1">
    <source>
        <dbReference type="ARBA" id="ARBA00022737"/>
    </source>
</evidence>
<evidence type="ECO:0000256" key="3">
    <source>
        <dbReference type="SAM" id="MobiDB-lite"/>
    </source>
</evidence>
<reference evidence="4 5" key="1">
    <citation type="submission" date="2024-11" db="EMBL/GenBank/DDBJ databases">
        <title>Adaptive evolution of stress response genes in parasites aligns with host niche diversity.</title>
        <authorList>
            <person name="Hahn C."/>
            <person name="Resl P."/>
        </authorList>
    </citation>
    <scope>NUCLEOTIDE SEQUENCE [LARGE SCALE GENOMIC DNA]</scope>
    <source>
        <strain evidence="4">EGGRZ-B1_66</strain>
        <tissue evidence="4">Body</tissue>
    </source>
</reference>
<dbReference type="AlphaFoldDB" id="A0ABD2QGK9"/>
<keyword evidence="2" id="KW-0129">CBS domain</keyword>
<feature type="region of interest" description="Disordered" evidence="3">
    <location>
        <begin position="78"/>
        <end position="107"/>
    </location>
</feature>
<accession>A0ABD2QGK9</accession>
<dbReference type="SUPFAM" id="SSF54631">
    <property type="entry name" value="CBS-domain pair"/>
    <property type="match status" value="2"/>
</dbReference>
<name>A0ABD2QGK9_9PLAT</name>
<feature type="region of interest" description="Disordered" evidence="3">
    <location>
        <begin position="338"/>
        <end position="357"/>
    </location>
</feature>
<dbReference type="PANTHER" id="PTHR13780">
    <property type="entry name" value="AMP-ACTIVATED PROTEIN KINASE, GAMMA REGULATORY SUBUNIT"/>
    <property type="match status" value="1"/>
</dbReference>
<dbReference type="InterPro" id="IPR046342">
    <property type="entry name" value="CBS_dom_sf"/>
</dbReference>
<feature type="region of interest" description="Disordered" evidence="3">
    <location>
        <begin position="32"/>
        <end position="61"/>
    </location>
</feature>
<keyword evidence="1" id="KW-0677">Repeat</keyword>
<keyword evidence="5" id="KW-1185">Reference proteome</keyword>
<dbReference type="Proteomes" id="UP001626550">
    <property type="component" value="Unassembled WGS sequence"/>
</dbReference>
<proteinExistence type="predicted"/>
<feature type="compositionally biased region" description="Polar residues" evidence="3">
    <location>
        <begin position="52"/>
        <end position="61"/>
    </location>
</feature>
<gene>
    <name evidence="4" type="primary">SNF4</name>
    <name evidence="4" type="ORF">Ciccas_002668</name>
</gene>
<evidence type="ECO:0000313" key="4">
    <source>
        <dbReference type="EMBL" id="KAL3318676.1"/>
    </source>
</evidence>
<dbReference type="EMBL" id="JBJKFK010000216">
    <property type="protein sequence ID" value="KAL3318676.1"/>
    <property type="molecule type" value="Genomic_DNA"/>
</dbReference>
<sequence>MVIQGCRRCCVHHGLHLGEQLIRQRESITVSKQQGYSNESLEENGLQEEGTRPNTSFMANSSYINRRKSLLGRLRSFSATHPEPEATNNESGEIDPRRLPRQSSPTSEVFQFTRKSIKYATEKRKNHFRWLSHSGSTDINSSADGDFAETSSTLSTSVKEGEFFEETPALRLHFTAIDNIYSAYFRQATVYDLLPDSNKLIMLDTRLKINRAIQCLLQNGVFAAPLWHSETQSFEGVFDQTLACHLLAYVVSYYNGDSQEDSLLADSLYTNWSDRTLADVLRCFRLVARPECTPQLNQNFVEVHPRENLLSICNRLVGNKRNARHAVLTKSSSLNASVETEVPSTGRVRHSSEPDMDPLKSKFISRNRCISDHNSRQNSEDQALPPPMTLSVLDAAQGNALGLVTTDRILAYLRLRSKQLPANKSMHTKVGDLTLTYASRTFSLSASDTCMEALTRFSQHVSCLAKEGLPPIQWLPVLTSPDHREPKNLDPSTDTWRSQNCIYGILSPGDLLYYFTECSGVDPRLDIVAKIVDAKYPVCTYQREFYCASGDKLGFVLDKMCRLKTHHLLVFDSPSNTLTVPSGEPVGMLTAADILRSILRLDKRFPDSQPVVEGHCGGCCCCMCEMCAESSHSFSNLAEEQEDNSSPERGVSIPKG</sequence>